<accession>A0A518K3T0</accession>
<dbReference type="Gene3D" id="1.10.287.110">
    <property type="entry name" value="DnaJ domain"/>
    <property type="match status" value="1"/>
</dbReference>
<dbReference type="EMBL" id="CP036349">
    <property type="protein sequence ID" value="QDV72456.1"/>
    <property type="molecule type" value="Genomic_DNA"/>
</dbReference>
<gene>
    <name evidence="3" type="ORF">Spa11_06330</name>
</gene>
<feature type="domain" description="J" evidence="2">
    <location>
        <begin position="63"/>
        <end position="120"/>
    </location>
</feature>
<dbReference type="Proteomes" id="UP000316426">
    <property type="component" value="Chromosome"/>
</dbReference>
<proteinExistence type="predicted"/>
<reference evidence="3 4" key="1">
    <citation type="submission" date="2019-02" db="EMBL/GenBank/DDBJ databases">
        <title>Deep-cultivation of Planctomycetes and their phenomic and genomic characterization uncovers novel biology.</title>
        <authorList>
            <person name="Wiegand S."/>
            <person name="Jogler M."/>
            <person name="Boedeker C."/>
            <person name="Pinto D."/>
            <person name="Vollmers J."/>
            <person name="Rivas-Marin E."/>
            <person name="Kohn T."/>
            <person name="Peeters S.H."/>
            <person name="Heuer A."/>
            <person name="Rast P."/>
            <person name="Oberbeckmann S."/>
            <person name="Bunk B."/>
            <person name="Jeske O."/>
            <person name="Meyerdierks A."/>
            <person name="Storesund J.E."/>
            <person name="Kallscheuer N."/>
            <person name="Luecker S."/>
            <person name="Lage O.M."/>
            <person name="Pohl T."/>
            <person name="Merkel B.J."/>
            <person name="Hornburger P."/>
            <person name="Mueller R.-W."/>
            <person name="Bruemmer F."/>
            <person name="Labrenz M."/>
            <person name="Spormann A.M."/>
            <person name="Op den Camp H."/>
            <person name="Overmann J."/>
            <person name="Amann R."/>
            <person name="Jetten M.S.M."/>
            <person name="Mascher T."/>
            <person name="Medema M.H."/>
            <person name="Devos D.P."/>
            <person name="Kaster A.-K."/>
            <person name="Ovreas L."/>
            <person name="Rohde M."/>
            <person name="Galperin M.Y."/>
            <person name="Jogler C."/>
        </authorList>
    </citation>
    <scope>NUCLEOTIDE SEQUENCE [LARGE SCALE GENOMIC DNA]</scope>
    <source>
        <strain evidence="3 4">Spa11</strain>
    </source>
</reference>
<feature type="transmembrane region" description="Helical" evidence="1">
    <location>
        <begin position="12"/>
        <end position="32"/>
    </location>
</feature>
<dbReference type="PROSITE" id="PS50076">
    <property type="entry name" value="DNAJ_2"/>
    <property type="match status" value="1"/>
</dbReference>
<evidence type="ECO:0000259" key="2">
    <source>
        <dbReference type="PROSITE" id="PS50076"/>
    </source>
</evidence>
<keyword evidence="4" id="KW-1185">Reference proteome</keyword>
<sequence>MFDPIDAVGVVWFLTLFFGVPLLGWLAMVADYRAYLRGLRRALVVVRHYALEAPLWALRDRPACLQELGLAPDCTREEVMAAYRRRVKLVHPDYGGDRRKFELLQQRLHEALRMVDERDS</sequence>
<dbReference type="AlphaFoldDB" id="A0A518K3T0"/>
<dbReference type="KEGG" id="bmei:Spa11_06330"/>
<dbReference type="InterPro" id="IPR001623">
    <property type="entry name" value="DnaJ_domain"/>
</dbReference>
<evidence type="ECO:0000256" key="1">
    <source>
        <dbReference type="SAM" id="Phobius"/>
    </source>
</evidence>
<name>A0A518K3T0_9BACT</name>
<evidence type="ECO:0000313" key="4">
    <source>
        <dbReference type="Proteomes" id="UP000316426"/>
    </source>
</evidence>
<organism evidence="3 4">
    <name type="scientific">Botrimarina mediterranea</name>
    <dbReference type="NCBI Taxonomy" id="2528022"/>
    <lineage>
        <taxon>Bacteria</taxon>
        <taxon>Pseudomonadati</taxon>
        <taxon>Planctomycetota</taxon>
        <taxon>Planctomycetia</taxon>
        <taxon>Pirellulales</taxon>
        <taxon>Lacipirellulaceae</taxon>
        <taxon>Botrimarina</taxon>
    </lineage>
</organism>
<dbReference type="RefSeq" id="WP_145107450.1">
    <property type="nucleotide sequence ID" value="NZ_CP036349.1"/>
</dbReference>
<protein>
    <submittedName>
        <fullName evidence="3">DnaJ domain protein</fullName>
    </submittedName>
</protein>
<evidence type="ECO:0000313" key="3">
    <source>
        <dbReference type="EMBL" id="QDV72456.1"/>
    </source>
</evidence>
<dbReference type="SUPFAM" id="SSF46565">
    <property type="entry name" value="Chaperone J-domain"/>
    <property type="match status" value="1"/>
</dbReference>
<dbReference type="CDD" id="cd06257">
    <property type="entry name" value="DnaJ"/>
    <property type="match status" value="1"/>
</dbReference>
<keyword evidence="1" id="KW-0812">Transmembrane</keyword>
<keyword evidence="1" id="KW-0472">Membrane</keyword>
<keyword evidence="1" id="KW-1133">Transmembrane helix</keyword>
<dbReference type="InterPro" id="IPR036869">
    <property type="entry name" value="J_dom_sf"/>
</dbReference>